<sequence length="396" mass="45025">MQRINYMKAILQWQTAVSEIRRIQLLDQEAGFLTPATADRNQAWFTEVMQSIEEHVAEADGQQLTEYGTHVDLPPNYRPTEGAAPSATEEPRRSPQARALALANTRVTQQQHEIQLLTHELRMQTRHAQTRISGLERDNEGLKRDNDDLLRTNRELLQENRRAREAFRQVGIEPPAYSAGLVNARESSRNRSRSPYREPGFGSTRRYRQRSPVGRREGAPHPPPRAEISRPGMMIRFGRRQEPANEPTSLRGHGPVSLVFGRREPATPSQAPNHPYIRRREQGRSIGASGQRQDRERPFASTTPRDQARNRSRMPDWQPAGEPASRRSGSRQRAGNMTTWTRSRAERTPPEQRSQERHPMFGGLAVASYPGGTTAYEEGLTEGGRLCGRLAADWRR</sequence>
<comment type="caution">
    <text evidence="3">The sequence shown here is derived from an EMBL/GenBank/DDBJ whole genome shotgun (WGS) entry which is preliminary data.</text>
</comment>
<accession>A0ABQ8GTC7</accession>
<gene>
    <name evidence="3" type="ORF">B0J12DRAFT_170695</name>
</gene>
<protein>
    <submittedName>
        <fullName evidence="3">Uncharacterized protein</fullName>
    </submittedName>
</protein>
<keyword evidence="4" id="KW-1185">Reference proteome</keyword>
<reference evidence="3 4" key="1">
    <citation type="journal article" date="2021" name="Nat. Commun.">
        <title>Genetic determinants of endophytism in the Arabidopsis root mycobiome.</title>
        <authorList>
            <person name="Mesny F."/>
            <person name="Miyauchi S."/>
            <person name="Thiergart T."/>
            <person name="Pickel B."/>
            <person name="Atanasova L."/>
            <person name="Karlsson M."/>
            <person name="Huettel B."/>
            <person name="Barry K.W."/>
            <person name="Haridas S."/>
            <person name="Chen C."/>
            <person name="Bauer D."/>
            <person name="Andreopoulos W."/>
            <person name="Pangilinan J."/>
            <person name="LaButti K."/>
            <person name="Riley R."/>
            <person name="Lipzen A."/>
            <person name="Clum A."/>
            <person name="Drula E."/>
            <person name="Henrissat B."/>
            <person name="Kohler A."/>
            <person name="Grigoriev I.V."/>
            <person name="Martin F.M."/>
            <person name="Hacquard S."/>
        </authorList>
    </citation>
    <scope>NUCLEOTIDE SEQUENCE [LARGE SCALE GENOMIC DNA]</scope>
    <source>
        <strain evidence="3 4">MPI-SDFR-AT-0080</strain>
    </source>
</reference>
<evidence type="ECO:0000313" key="3">
    <source>
        <dbReference type="EMBL" id="KAH7063464.1"/>
    </source>
</evidence>
<evidence type="ECO:0000256" key="1">
    <source>
        <dbReference type="SAM" id="Coils"/>
    </source>
</evidence>
<feature type="coiled-coil region" evidence="1">
    <location>
        <begin position="132"/>
        <end position="166"/>
    </location>
</feature>
<feature type="region of interest" description="Disordered" evidence="2">
    <location>
        <begin position="182"/>
        <end position="357"/>
    </location>
</feature>
<dbReference type="Proteomes" id="UP000774617">
    <property type="component" value="Unassembled WGS sequence"/>
</dbReference>
<feature type="compositionally biased region" description="Basic and acidic residues" evidence="2">
    <location>
        <begin position="343"/>
        <end position="357"/>
    </location>
</feature>
<feature type="region of interest" description="Disordered" evidence="2">
    <location>
        <begin position="68"/>
        <end position="97"/>
    </location>
</feature>
<evidence type="ECO:0000256" key="2">
    <source>
        <dbReference type="SAM" id="MobiDB-lite"/>
    </source>
</evidence>
<evidence type="ECO:0000313" key="4">
    <source>
        <dbReference type="Proteomes" id="UP000774617"/>
    </source>
</evidence>
<organism evidence="3 4">
    <name type="scientific">Macrophomina phaseolina</name>
    <dbReference type="NCBI Taxonomy" id="35725"/>
    <lineage>
        <taxon>Eukaryota</taxon>
        <taxon>Fungi</taxon>
        <taxon>Dikarya</taxon>
        <taxon>Ascomycota</taxon>
        <taxon>Pezizomycotina</taxon>
        <taxon>Dothideomycetes</taxon>
        <taxon>Dothideomycetes incertae sedis</taxon>
        <taxon>Botryosphaeriales</taxon>
        <taxon>Botryosphaeriaceae</taxon>
        <taxon>Macrophomina</taxon>
    </lineage>
</organism>
<dbReference type="EMBL" id="JAGTJR010000002">
    <property type="protein sequence ID" value="KAH7063464.1"/>
    <property type="molecule type" value="Genomic_DNA"/>
</dbReference>
<proteinExistence type="predicted"/>
<keyword evidence="1" id="KW-0175">Coiled coil</keyword>
<name>A0ABQ8GTC7_9PEZI</name>